<accession>A0A428T5L7</accession>
<dbReference type="EMBL" id="NIZV01000257">
    <property type="protein sequence ID" value="RSL97316.1"/>
    <property type="molecule type" value="Genomic_DNA"/>
</dbReference>
<proteinExistence type="predicted"/>
<evidence type="ECO:0000313" key="2">
    <source>
        <dbReference type="Proteomes" id="UP000288429"/>
    </source>
</evidence>
<name>A0A428T5L7_9HYPO</name>
<evidence type="ECO:0000313" key="1">
    <source>
        <dbReference type="EMBL" id="RSL97316.1"/>
    </source>
</evidence>
<gene>
    <name evidence="1" type="ORF">CDV31_013081</name>
</gene>
<comment type="caution">
    <text evidence="1">The sequence shown here is derived from an EMBL/GenBank/DDBJ whole genome shotgun (WGS) entry which is preliminary data.</text>
</comment>
<sequence>MNRQPEAPIRDFASGCVLPIPVESLTVPINHSNSRKLTYQLKALDCPSTYHLTLPLSSTYTPICHQLGRPKASDQTSRNGVRDE</sequence>
<dbReference type="Proteomes" id="UP000288429">
    <property type="component" value="Unassembled WGS sequence"/>
</dbReference>
<keyword evidence="2" id="KW-1185">Reference proteome</keyword>
<dbReference type="AlphaFoldDB" id="A0A428T5L7"/>
<organism evidence="1 2">
    <name type="scientific">Fusarium ambrosium</name>
    <dbReference type="NCBI Taxonomy" id="131363"/>
    <lineage>
        <taxon>Eukaryota</taxon>
        <taxon>Fungi</taxon>
        <taxon>Dikarya</taxon>
        <taxon>Ascomycota</taxon>
        <taxon>Pezizomycotina</taxon>
        <taxon>Sordariomycetes</taxon>
        <taxon>Hypocreomycetidae</taxon>
        <taxon>Hypocreales</taxon>
        <taxon>Nectriaceae</taxon>
        <taxon>Fusarium</taxon>
        <taxon>Fusarium solani species complex</taxon>
    </lineage>
</organism>
<protein>
    <submittedName>
        <fullName evidence="1">Uncharacterized protein</fullName>
    </submittedName>
</protein>
<reference evidence="1 2" key="1">
    <citation type="submission" date="2017-06" db="EMBL/GenBank/DDBJ databases">
        <title>Cmopartive genomic analysis of Ambrosia Fusariam Clade fungi.</title>
        <authorList>
            <person name="Stajich J.E."/>
            <person name="Carrillo J."/>
            <person name="Kijimoto T."/>
            <person name="Eskalen A."/>
            <person name="O'Donnell K."/>
            <person name="Kasson M."/>
        </authorList>
    </citation>
    <scope>NUCLEOTIDE SEQUENCE [LARGE SCALE GENOMIC DNA]</scope>
    <source>
        <strain evidence="1 2">NRRL 20438</strain>
    </source>
</reference>